<sequence length="268" mass="29050">MTDKPGEPPRMPESVRRKQPAEVVGAPPPGVVTGPLPPPPRIRGRKPWVPGPRRRLPTPRAARSLRRGRPIGWIALVLFFVGLFGVGMGLGVATGFDPGGLFRDPDAPPSRAFPVLEPSRPRRLTIPDIRVDAPVLDVGLAGDGSVDVPPLQRHNEVGWFDGGPTPGQFGPALLVGHADTRTGPSVFHDLSRLEPKQRIEVSRADGTVAVFEVTSVEHYDKDRLPVHRVYGDYSRPSLRLMTCGGKWLGGDQGYSDNIVVFASLVDSR</sequence>
<dbReference type="EMBL" id="VIWY01000007">
    <property type="protein sequence ID" value="TWG10543.1"/>
    <property type="molecule type" value="Genomic_DNA"/>
</dbReference>
<name>A0A561VFZ8_ACTTI</name>
<feature type="region of interest" description="Disordered" evidence="2">
    <location>
        <begin position="1"/>
        <end position="61"/>
    </location>
</feature>
<keyword evidence="1" id="KW-0378">Hydrolase</keyword>
<proteinExistence type="predicted"/>
<keyword evidence="3" id="KW-1133">Transmembrane helix</keyword>
<dbReference type="OrthoDB" id="525039at2"/>
<feature type="compositionally biased region" description="Pro residues" evidence="2">
    <location>
        <begin position="26"/>
        <end position="41"/>
    </location>
</feature>
<evidence type="ECO:0000256" key="2">
    <source>
        <dbReference type="SAM" id="MobiDB-lite"/>
    </source>
</evidence>
<evidence type="ECO:0000313" key="4">
    <source>
        <dbReference type="EMBL" id="TWG10543.1"/>
    </source>
</evidence>
<feature type="compositionally biased region" description="Basic residues" evidence="2">
    <location>
        <begin position="42"/>
        <end position="61"/>
    </location>
</feature>
<reference evidence="4 5" key="1">
    <citation type="submission" date="2019-06" db="EMBL/GenBank/DDBJ databases">
        <title>Sequencing the genomes of 1000 actinobacteria strains.</title>
        <authorList>
            <person name="Klenk H.-P."/>
        </authorList>
    </citation>
    <scope>NUCLEOTIDE SEQUENCE [LARGE SCALE GENOMIC DNA]</scope>
    <source>
        <strain evidence="4 5">DSM 43866</strain>
    </source>
</reference>
<evidence type="ECO:0000256" key="3">
    <source>
        <dbReference type="SAM" id="Phobius"/>
    </source>
</evidence>
<dbReference type="InterPro" id="IPR005754">
    <property type="entry name" value="Sortase"/>
</dbReference>
<keyword evidence="3" id="KW-0472">Membrane</keyword>
<dbReference type="InterPro" id="IPR042001">
    <property type="entry name" value="Sortase_F"/>
</dbReference>
<dbReference type="Proteomes" id="UP000320239">
    <property type="component" value="Unassembled WGS sequence"/>
</dbReference>
<dbReference type="CDD" id="cd05829">
    <property type="entry name" value="Sortase_F"/>
    <property type="match status" value="1"/>
</dbReference>
<comment type="caution">
    <text evidence="4">The sequence shown here is derived from an EMBL/GenBank/DDBJ whole genome shotgun (WGS) entry which is preliminary data.</text>
</comment>
<dbReference type="Gene3D" id="2.40.260.10">
    <property type="entry name" value="Sortase"/>
    <property type="match status" value="1"/>
</dbReference>
<dbReference type="SUPFAM" id="SSF63817">
    <property type="entry name" value="Sortase"/>
    <property type="match status" value="1"/>
</dbReference>
<protein>
    <submittedName>
        <fullName evidence="4">Sortase family protein</fullName>
    </submittedName>
</protein>
<dbReference type="AlphaFoldDB" id="A0A561VFZ8"/>
<accession>A0A561VFZ8</accession>
<organism evidence="4 5">
    <name type="scientific">Actinoplanes teichomyceticus</name>
    <dbReference type="NCBI Taxonomy" id="1867"/>
    <lineage>
        <taxon>Bacteria</taxon>
        <taxon>Bacillati</taxon>
        <taxon>Actinomycetota</taxon>
        <taxon>Actinomycetes</taxon>
        <taxon>Micromonosporales</taxon>
        <taxon>Micromonosporaceae</taxon>
        <taxon>Actinoplanes</taxon>
    </lineage>
</organism>
<keyword evidence="5" id="KW-1185">Reference proteome</keyword>
<dbReference type="Pfam" id="PF04203">
    <property type="entry name" value="Sortase"/>
    <property type="match status" value="1"/>
</dbReference>
<dbReference type="NCBIfam" id="NF033748">
    <property type="entry name" value="class_F_sortase"/>
    <property type="match status" value="1"/>
</dbReference>
<feature type="transmembrane region" description="Helical" evidence="3">
    <location>
        <begin position="73"/>
        <end position="96"/>
    </location>
</feature>
<dbReference type="InterPro" id="IPR023365">
    <property type="entry name" value="Sortase_dom-sf"/>
</dbReference>
<evidence type="ECO:0000313" key="5">
    <source>
        <dbReference type="Proteomes" id="UP000320239"/>
    </source>
</evidence>
<dbReference type="GO" id="GO:0016787">
    <property type="term" value="F:hydrolase activity"/>
    <property type="evidence" value="ECO:0007669"/>
    <property type="project" value="UniProtKB-KW"/>
</dbReference>
<keyword evidence="3" id="KW-0812">Transmembrane</keyword>
<evidence type="ECO:0000256" key="1">
    <source>
        <dbReference type="ARBA" id="ARBA00022801"/>
    </source>
</evidence>
<gene>
    <name evidence="4" type="ORF">FHX34_10733</name>
</gene>